<dbReference type="STRING" id="402384.HM131_00120"/>
<accession>A0A1W5ZPY8</accession>
<keyword evidence="1" id="KW-1133">Transmembrane helix</keyword>
<keyword evidence="3" id="KW-1185">Reference proteome</keyword>
<dbReference type="AlphaFoldDB" id="A0A1W5ZPY8"/>
<keyword evidence="1" id="KW-0472">Membrane</keyword>
<dbReference type="OrthoDB" id="2960905at2"/>
<evidence type="ECO:0000313" key="2">
    <source>
        <dbReference type="EMBL" id="ARI75352.1"/>
    </source>
</evidence>
<feature type="transmembrane region" description="Helical" evidence="1">
    <location>
        <begin position="7"/>
        <end position="26"/>
    </location>
</feature>
<organism evidence="2 3">
    <name type="scientific">Halobacillus mangrovi</name>
    <dbReference type="NCBI Taxonomy" id="402384"/>
    <lineage>
        <taxon>Bacteria</taxon>
        <taxon>Bacillati</taxon>
        <taxon>Bacillota</taxon>
        <taxon>Bacilli</taxon>
        <taxon>Bacillales</taxon>
        <taxon>Bacillaceae</taxon>
        <taxon>Halobacillus</taxon>
    </lineage>
</organism>
<reference evidence="2 3" key="1">
    <citation type="submission" date="2017-04" db="EMBL/GenBank/DDBJ databases">
        <title>The whole genome sequencing and assembly of Halobacillus mangrovi strain.</title>
        <authorList>
            <person name="Lee S.-J."/>
            <person name="Park M.-K."/>
            <person name="Kim J.-Y."/>
            <person name="Lee Y.-J."/>
            <person name="Yi H."/>
            <person name="Bahn Y.-S."/>
            <person name="Kim J.F."/>
            <person name="Lee D.-W."/>
        </authorList>
    </citation>
    <scope>NUCLEOTIDE SEQUENCE [LARGE SCALE GENOMIC DNA]</scope>
    <source>
        <strain evidence="2 3">KTB 131</strain>
    </source>
</reference>
<dbReference type="RefSeq" id="WP_085026826.1">
    <property type="nucleotide sequence ID" value="NZ_CP020772.1"/>
</dbReference>
<proteinExistence type="predicted"/>
<evidence type="ECO:0000313" key="3">
    <source>
        <dbReference type="Proteomes" id="UP000192527"/>
    </source>
</evidence>
<dbReference type="InterPro" id="IPR012505">
    <property type="entry name" value="YbbR"/>
</dbReference>
<protein>
    <recommendedName>
        <fullName evidence="4">YbbR-like domain-containing protein YbbR</fullName>
    </recommendedName>
</protein>
<dbReference type="PANTHER" id="PTHR37804:SF1">
    <property type="entry name" value="CDAA REGULATORY PROTEIN CDAR"/>
    <property type="match status" value="1"/>
</dbReference>
<gene>
    <name evidence="2" type="ORF">HM131_00120</name>
</gene>
<evidence type="ECO:0000256" key="1">
    <source>
        <dbReference type="SAM" id="Phobius"/>
    </source>
</evidence>
<dbReference type="Pfam" id="PF07949">
    <property type="entry name" value="YbbR"/>
    <property type="match status" value="3"/>
</dbReference>
<dbReference type="Proteomes" id="UP000192527">
    <property type="component" value="Chromosome"/>
</dbReference>
<keyword evidence="1" id="KW-0812">Transmembrane</keyword>
<name>A0A1W5ZPY8_9BACI</name>
<dbReference type="PANTHER" id="PTHR37804">
    <property type="entry name" value="CDAA REGULATORY PROTEIN CDAR"/>
    <property type="match status" value="1"/>
</dbReference>
<dbReference type="InterPro" id="IPR053154">
    <property type="entry name" value="c-di-AMP_regulator"/>
</dbReference>
<dbReference type="KEGG" id="hmn:HM131_00120"/>
<dbReference type="EMBL" id="CP020772">
    <property type="protein sequence ID" value="ARI75352.1"/>
    <property type="molecule type" value="Genomic_DNA"/>
</dbReference>
<sequence length="329" mass="36198">MDNWFKSVWFIRIISLILAGLLWVTVNVDDNMDSDSLFFNDTSSDMEVMENIPLEIRFNSEEYVVSGLPQEVSVRVEGPASTLAPVVRQKNFTVFVDLNGLGPGTHEVSLQHSGISNQLDVRIEPKTIEVTIEEKVSEDYEVNVDYINERQLSNELSLGEPKVDPSQVTITGSSSVVNRVASVKAIIDVSNTEEAVENEEAPVKVYDNQGNELNVLVDPTTVNVSVPISKRQKQVGIEIEPQGGAPEGVVVNSVTTETSEVTVYGPEDVISEIDNLPEIPIDLTEVTQDETVEVDIPVPEGVTEIDPESIEVQIDVDDENENESTSQTQ</sequence>
<dbReference type="Gene3D" id="2.170.120.40">
    <property type="entry name" value="YbbR-like domain"/>
    <property type="match status" value="2"/>
</dbReference>
<dbReference type="Gene3D" id="2.170.120.30">
    <property type="match status" value="1"/>
</dbReference>
<evidence type="ECO:0008006" key="4">
    <source>
        <dbReference type="Google" id="ProtNLM"/>
    </source>
</evidence>